<evidence type="ECO:0000313" key="3">
    <source>
        <dbReference type="Proteomes" id="UP000712045"/>
    </source>
</evidence>
<evidence type="ECO:0000313" key="2">
    <source>
        <dbReference type="EMBL" id="MBM7052875.1"/>
    </source>
</evidence>
<dbReference type="EMBL" id="JAFEUF010000008">
    <property type="protein sequence ID" value="MBM7052875.1"/>
    <property type="molecule type" value="Genomic_DNA"/>
</dbReference>
<organism evidence="2 3">
    <name type="scientific">Streptomyces durocortorensis</name>
    <dbReference type="NCBI Taxonomy" id="2811104"/>
    <lineage>
        <taxon>Bacteria</taxon>
        <taxon>Bacillati</taxon>
        <taxon>Actinomycetota</taxon>
        <taxon>Actinomycetes</taxon>
        <taxon>Kitasatosporales</taxon>
        <taxon>Streptomycetaceae</taxon>
        <taxon>Streptomyces</taxon>
    </lineage>
</organism>
<reference evidence="2 3" key="1">
    <citation type="submission" date="2021-02" db="EMBL/GenBank/DDBJ databases">
        <title>Genome Streptomyces sp. RHZ10.</title>
        <authorList>
            <person name="Besaury L."/>
        </authorList>
    </citation>
    <scope>NUCLEOTIDE SEQUENCE [LARGE SCALE GENOMIC DNA]</scope>
    <source>
        <strain evidence="2 3">RHZ10</strain>
    </source>
</reference>
<keyword evidence="3" id="KW-1185">Reference proteome</keyword>
<evidence type="ECO:0000256" key="1">
    <source>
        <dbReference type="SAM" id="MobiDB-lite"/>
    </source>
</evidence>
<dbReference type="Proteomes" id="UP000712045">
    <property type="component" value="Unassembled WGS sequence"/>
</dbReference>
<feature type="compositionally biased region" description="Polar residues" evidence="1">
    <location>
        <begin position="18"/>
        <end position="33"/>
    </location>
</feature>
<feature type="region of interest" description="Disordered" evidence="1">
    <location>
        <begin position="1"/>
        <end position="48"/>
    </location>
</feature>
<name>A0ABS2HQD8_9ACTN</name>
<gene>
    <name evidence="2" type="ORF">JS521_03065</name>
</gene>
<proteinExistence type="predicted"/>
<sequence length="48" mass="4844">MAASTPARPSGQPETKDSPSAGTLESTNTTWASRSPIRVAACPTGMPA</sequence>
<comment type="caution">
    <text evidence="2">The sequence shown here is derived from an EMBL/GenBank/DDBJ whole genome shotgun (WGS) entry which is preliminary data.</text>
</comment>
<protein>
    <submittedName>
        <fullName evidence="2">Uncharacterized protein</fullName>
    </submittedName>
</protein>
<accession>A0ABS2HQD8</accession>